<organism evidence="2 3">
    <name type="scientific">Caenimonas koreensis DSM 17982</name>
    <dbReference type="NCBI Taxonomy" id="1121255"/>
    <lineage>
        <taxon>Bacteria</taxon>
        <taxon>Pseudomonadati</taxon>
        <taxon>Pseudomonadota</taxon>
        <taxon>Betaproteobacteria</taxon>
        <taxon>Burkholderiales</taxon>
        <taxon>Comamonadaceae</taxon>
        <taxon>Caenimonas</taxon>
    </lineage>
</organism>
<evidence type="ECO:0000313" key="2">
    <source>
        <dbReference type="EMBL" id="MRD46533.1"/>
    </source>
</evidence>
<sequence length="92" mass="10414">MDAECRHGIHPIVHRRRCACGPGARHGRRLRRGPQQAHELGLKVIPWTINAPADIERLIGWGVDEIISDYPDRVRTVMQARAMQLPPPVAIR</sequence>
<dbReference type="SUPFAM" id="SSF51695">
    <property type="entry name" value="PLC-like phosphodiesterases"/>
    <property type="match status" value="1"/>
</dbReference>
<gene>
    <name evidence="2" type="ORF">GHT07_04550</name>
</gene>
<dbReference type="GO" id="GO:0008081">
    <property type="term" value="F:phosphoric diester hydrolase activity"/>
    <property type="evidence" value="ECO:0007669"/>
    <property type="project" value="InterPro"/>
</dbReference>
<keyword evidence="3" id="KW-1185">Reference proteome</keyword>
<evidence type="ECO:0000313" key="3">
    <source>
        <dbReference type="Proteomes" id="UP000487350"/>
    </source>
</evidence>
<dbReference type="InterPro" id="IPR030395">
    <property type="entry name" value="GP_PDE_dom"/>
</dbReference>
<reference evidence="2 3" key="1">
    <citation type="submission" date="2019-11" db="EMBL/GenBank/DDBJ databases">
        <title>Caenimonas koreensis gen. nov., sp. nov., isolated from activated sludge.</title>
        <authorList>
            <person name="Seung H.R."/>
        </authorList>
    </citation>
    <scope>NUCLEOTIDE SEQUENCE [LARGE SCALE GENOMIC DNA]</scope>
    <source>
        <strain evidence="2 3">EMB320</strain>
    </source>
</reference>
<dbReference type="GO" id="GO:0006629">
    <property type="term" value="P:lipid metabolic process"/>
    <property type="evidence" value="ECO:0007669"/>
    <property type="project" value="InterPro"/>
</dbReference>
<proteinExistence type="predicted"/>
<dbReference type="Gene3D" id="3.20.20.190">
    <property type="entry name" value="Phosphatidylinositol (PI) phosphodiesterase"/>
    <property type="match status" value="1"/>
</dbReference>
<accession>A0A844B097</accession>
<name>A0A844B097_9BURK</name>
<dbReference type="Proteomes" id="UP000487350">
    <property type="component" value="Unassembled WGS sequence"/>
</dbReference>
<feature type="domain" description="GP-PDE" evidence="1">
    <location>
        <begin position="1"/>
        <end position="78"/>
    </location>
</feature>
<dbReference type="Pfam" id="PF03009">
    <property type="entry name" value="GDPD"/>
    <property type="match status" value="1"/>
</dbReference>
<dbReference type="OrthoDB" id="9795622at2"/>
<dbReference type="EMBL" id="WJBU01000004">
    <property type="protein sequence ID" value="MRD46533.1"/>
    <property type="molecule type" value="Genomic_DNA"/>
</dbReference>
<dbReference type="AlphaFoldDB" id="A0A844B097"/>
<comment type="caution">
    <text evidence="2">The sequence shown here is derived from an EMBL/GenBank/DDBJ whole genome shotgun (WGS) entry which is preliminary data.</text>
</comment>
<protein>
    <recommendedName>
        <fullName evidence="1">GP-PDE domain-containing protein</fullName>
    </recommendedName>
</protein>
<dbReference type="InterPro" id="IPR017946">
    <property type="entry name" value="PLC-like_Pdiesterase_TIM-brl"/>
</dbReference>
<evidence type="ECO:0000259" key="1">
    <source>
        <dbReference type="PROSITE" id="PS51704"/>
    </source>
</evidence>
<dbReference type="PROSITE" id="PS51704">
    <property type="entry name" value="GP_PDE"/>
    <property type="match status" value="1"/>
</dbReference>